<evidence type="ECO:0000256" key="2">
    <source>
        <dbReference type="ARBA" id="ARBA00022705"/>
    </source>
</evidence>
<dbReference type="InterPro" id="IPR016059">
    <property type="entry name" value="DNA_ligase_ATP-dep_CS"/>
</dbReference>
<dbReference type="InterPro" id="IPR012310">
    <property type="entry name" value="DNA_ligase_ATP-dep_cent"/>
</dbReference>
<name>A0A382QYC9_9ZZZZ</name>
<dbReference type="Gene3D" id="3.30.470.30">
    <property type="entry name" value="DNA ligase/mRNA capping enzyme"/>
    <property type="match status" value="1"/>
</dbReference>
<protein>
    <recommendedName>
        <fullName evidence="5">ATP-dependent DNA ligase family profile domain-containing protein</fullName>
    </recommendedName>
</protein>
<dbReference type="GO" id="GO:0003910">
    <property type="term" value="F:DNA ligase (ATP) activity"/>
    <property type="evidence" value="ECO:0007669"/>
    <property type="project" value="InterPro"/>
</dbReference>
<evidence type="ECO:0000256" key="3">
    <source>
        <dbReference type="ARBA" id="ARBA00022763"/>
    </source>
</evidence>
<evidence type="ECO:0000313" key="6">
    <source>
        <dbReference type="EMBL" id="SVC90489.1"/>
    </source>
</evidence>
<keyword evidence="2" id="KW-0235">DNA replication</keyword>
<feature type="non-terminal residue" evidence="6">
    <location>
        <position position="326"/>
    </location>
</feature>
<evidence type="ECO:0000256" key="1">
    <source>
        <dbReference type="ARBA" id="ARBA00022598"/>
    </source>
</evidence>
<dbReference type="AlphaFoldDB" id="A0A382QYC9"/>
<feature type="non-terminal residue" evidence="6">
    <location>
        <position position="1"/>
    </location>
</feature>
<dbReference type="Pfam" id="PF01068">
    <property type="entry name" value="DNA_ligase_A_M"/>
    <property type="match status" value="1"/>
</dbReference>
<reference evidence="6" key="1">
    <citation type="submission" date="2018-05" db="EMBL/GenBank/DDBJ databases">
        <authorList>
            <person name="Lanie J.A."/>
            <person name="Ng W.-L."/>
            <person name="Kazmierczak K.M."/>
            <person name="Andrzejewski T.M."/>
            <person name="Davidsen T.M."/>
            <person name="Wayne K.J."/>
            <person name="Tettelin H."/>
            <person name="Glass J.I."/>
            <person name="Rusch D."/>
            <person name="Podicherti R."/>
            <person name="Tsui H.-C.T."/>
            <person name="Winkler M.E."/>
        </authorList>
    </citation>
    <scope>NUCLEOTIDE SEQUENCE</scope>
</reference>
<dbReference type="GO" id="GO:0006310">
    <property type="term" value="P:DNA recombination"/>
    <property type="evidence" value="ECO:0007669"/>
    <property type="project" value="InterPro"/>
</dbReference>
<proteinExistence type="predicted"/>
<dbReference type="PANTHER" id="PTHR47810:SF1">
    <property type="entry name" value="DNA LIGASE B"/>
    <property type="match status" value="1"/>
</dbReference>
<dbReference type="SUPFAM" id="SSF56091">
    <property type="entry name" value="DNA ligase/mRNA capping enzyme, catalytic domain"/>
    <property type="match status" value="1"/>
</dbReference>
<dbReference type="GO" id="GO:0006260">
    <property type="term" value="P:DNA replication"/>
    <property type="evidence" value="ECO:0007669"/>
    <property type="project" value="UniProtKB-KW"/>
</dbReference>
<dbReference type="InterPro" id="IPR029319">
    <property type="entry name" value="DNA_ligase_OB"/>
</dbReference>
<keyword evidence="1" id="KW-0436">Ligase</keyword>
<evidence type="ECO:0000259" key="5">
    <source>
        <dbReference type="PROSITE" id="PS50160"/>
    </source>
</evidence>
<dbReference type="PROSITE" id="PS50160">
    <property type="entry name" value="DNA_LIGASE_A3"/>
    <property type="match status" value="1"/>
</dbReference>
<dbReference type="PROSITE" id="PS00333">
    <property type="entry name" value="DNA_LIGASE_A2"/>
    <property type="match status" value="1"/>
</dbReference>
<accession>A0A382QYC9</accession>
<keyword evidence="4" id="KW-0234">DNA repair</keyword>
<dbReference type="PROSITE" id="PS00697">
    <property type="entry name" value="DNA_LIGASE_A1"/>
    <property type="match status" value="1"/>
</dbReference>
<feature type="domain" description="ATP-dependent DNA ligase family profile" evidence="5">
    <location>
        <begin position="169"/>
        <end position="275"/>
    </location>
</feature>
<dbReference type="InterPro" id="IPR050326">
    <property type="entry name" value="NAD_dep_DNA_ligaseB"/>
</dbReference>
<dbReference type="GO" id="GO:0006281">
    <property type="term" value="P:DNA repair"/>
    <property type="evidence" value="ECO:0007669"/>
    <property type="project" value="UniProtKB-KW"/>
</dbReference>
<sequence>LPWSEFVSELATPLQKRELTGHDARDKIIELMERATVEQWNDWYRLILIKDFKCGTSEKTINNVAKKAKVKEYMVPTFTCQLAHDSANHEKKLAGTKQIEIKLDGVRVITIVKKDSVEMFSRNGKQFTNFDHICEEIKAVANFDEDMVLDGEVMSDNFQDLMKQVHRKSSAGAVDAVLYLFDLIPLADFKKGLGDEPQNKRSESVKTWVDGNSQSLPHVRGLEWEDVDLDNPQGQARFTEINKLAVEGGYEGVMIKDIDAGYTCKRSHSWLKMKPFIEVSLTVVATEEGTGRLEGKLGAMVCEGTDDGKDIKVNVGSGLSDAQRDS</sequence>
<evidence type="ECO:0000256" key="4">
    <source>
        <dbReference type="ARBA" id="ARBA00023204"/>
    </source>
</evidence>
<dbReference type="EMBL" id="UINC01117802">
    <property type="protein sequence ID" value="SVC90489.1"/>
    <property type="molecule type" value="Genomic_DNA"/>
</dbReference>
<dbReference type="GO" id="GO:0005524">
    <property type="term" value="F:ATP binding"/>
    <property type="evidence" value="ECO:0007669"/>
    <property type="project" value="InterPro"/>
</dbReference>
<keyword evidence="3" id="KW-0227">DNA damage</keyword>
<gene>
    <name evidence="6" type="ORF">METZ01_LOCUS343343</name>
</gene>
<dbReference type="PANTHER" id="PTHR47810">
    <property type="entry name" value="DNA LIGASE"/>
    <property type="match status" value="1"/>
</dbReference>
<organism evidence="6">
    <name type="scientific">marine metagenome</name>
    <dbReference type="NCBI Taxonomy" id="408172"/>
    <lineage>
        <taxon>unclassified sequences</taxon>
        <taxon>metagenomes</taxon>
        <taxon>ecological metagenomes</taxon>
    </lineage>
</organism>
<dbReference type="Pfam" id="PF14743">
    <property type="entry name" value="DNA_ligase_OB_2"/>
    <property type="match status" value="1"/>
</dbReference>